<dbReference type="Proteomes" id="UP001165092">
    <property type="component" value="Unassembled WGS sequence"/>
</dbReference>
<reference evidence="1" key="1">
    <citation type="submission" date="2023-02" db="EMBL/GenBank/DDBJ databases">
        <title>Nocardiopsis ansamitocini NBRC 112285.</title>
        <authorList>
            <person name="Ichikawa N."/>
            <person name="Sato H."/>
            <person name="Tonouchi N."/>
        </authorList>
    </citation>
    <scope>NUCLEOTIDE SEQUENCE</scope>
    <source>
        <strain evidence="1">NBRC 112285</strain>
    </source>
</reference>
<accession>A0A9W6UJ66</accession>
<evidence type="ECO:0000313" key="1">
    <source>
        <dbReference type="EMBL" id="GLU48183.1"/>
    </source>
</evidence>
<gene>
    <name evidence="1" type="ORF">Nans01_25340</name>
</gene>
<comment type="caution">
    <text evidence="1">The sequence shown here is derived from an EMBL/GenBank/DDBJ whole genome shotgun (WGS) entry which is preliminary data.</text>
</comment>
<dbReference type="AlphaFoldDB" id="A0A9W6UJ66"/>
<keyword evidence="2" id="KW-1185">Reference proteome</keyword>
<dbReference type="EMBL" id="BSQG01000004">
    <property type="protein sequence ID" value="GLU48183.1"/>
    <property type="molecule type" value="Genomic_DNA"/>
</dbReference>
<dbReference type="RefSeq" id="WP_285759620.1">
    <property type="nucleotide sequence ID" value="NZ_BSQG01000004.1"/>
</dbReference>
<evidence type="ECO:0000313" key="2">
    <source>
        <dbReference type="Proteomes" id="UP001165092"/>
    </source>
</evidence>
<organism evidence="1 2">
    <name type="scientific">Nocardiopsis ansamitocini</name>
    <dbReference type="NCBI Taxonomy" id="1670832"/>
    <lineage>
        <taxon>Bacteria</taxon>
        <taxon>Bacillati</taxon>
        <taxon>Actinomycetota</taxon>
        <taxon>Actinomycetes</taxon>
        <taxon>Streptosporangiales</taxon>
        <taxon>Nocardiopsidaceae</taxon>
        <taxon>Nocardiopsis</taxon>
    </lineage>
</organism>
<proteinExistence type="predicted"/>
<protein>
    <submittedName>
        <fullName evidence="1">Uncharacterized protein</fullName>
    </submittedName>
</protein>
<name>A0A9W6UJ66_9ACTN</name>
<sequence length="74" mass="7921">MGRKIRPTLSGGRAVTGPAAEIWTGASINVGEVYASPARDIVDKPRRTPGFGHAVHNSRLIARVEEAARTGVWQ</sequence>